<keyword evidence="6 9" id="KW-0472">Membrane</keyword>
<evidence type="ECO:0000313" key="11">
    <source>
        <dbReference type="Proteomes" id="UP000838412"/>
    </source>
</evidence>
<dbReference type="OrthoDB" id="10550512at2759"/>
<keyword evidence="11" id="KW-1185">Reference proteome</keyword>
<evidence type="ECO:0000256" key="1">
    <source>
        <dbReference type="ARBA" id="ARBA00004141"/>
    </source>
</evidence>
<dbReference type="PANTHER" id="PTHR10258">
    <property type="entry name" value="CALCIUM-ACTIVATED POTASSIUM CHANNEL SUBUNIT BETA"/>
    <property type="match status" value="1"/>
</dbReference>
<comment type="subcellular location">
    <subcellularLocation>
        <location evidence="1">Membrane</location>
        <topology evidence="1">Multi-pass membrane protein</topology>
    </subcellularLocation>
</comment>
<reference evidence="10" key="1">
    <citation type="submission" date="2022-01" db="EMBL/GenBank/DDBJ databases">
        <authorList>
            <person name="Braso-Vives M."/>
        </authorList>
    </citation>
    <scope>NUCLEOTIDE SEQUENCE</scope>
</reference>
<dbReference type="Pfam" id="PF03185">
    <property type="entry name" value="CaKB"/>
    <property type="match status" value="1"/>
</dbReference>
<evidence type="ECO:0000256" key="5">
    <source>
        <dbReference type="ARBA" id="ARBA00023065"/>
    </source>
</evidence>
<gene>
    <name evidence="10" type="primary">Hypp2607</name>
    <name evidence="10" type="ORF">BLAG_LOCUS17815</name>
</gene>
<evidence type="ECO:0000256" key="4">
    <source>
        <dbReference type="ARBA" id="ARBA00022989"/>
    </source>
</evidence>
<dbReference type="GO" id="GO:0015269">
    <property type="term" value="F:calcium-activated potassium channel activity"/>
    <property type="evidence" value="ECO:0007669"/>
    <property type="project" value="InterPro"/>
</dbReference>
<feature type="transmembrane region" description="Helical" evidence="9">
    <location>
        <begin position="283"/>
        <end position="304"/>
    </location>
</feature>
<keyword evidence="3 9" id="KW-0812">Transmembrane</keyword>
<keyword evidence="5" id="KW-0406">Ion transport</keyword>
<dbReference type="GO" id="GO:0008076">
    <property type="term" value="C:voltage-gated potassium channel complex"/>
    <property type="evidence" value="ECO:0007669"/>
    <property type="project" value="TreeGrafter"/>
</dbReference>
<evidence type="ECO:0000313" key="10">
    <source>
        <dbReference type="EMBL" id="CAH1262981.1"/>
    </source>
</evidence>
<organism evidence="10 11">
    <name type="scientific">Branchiostoma lanceolatum</name>
    <name type="common">Common lancelet</name>
    <name type="synonym">Amphioxus lanceolatum</name>
    <dbReference type="NCBI Taxonomy" id="7740"/>
    <lineage>
        <taxon>Eukaryota</taxon>
        <taxon>Metazoa</taxon>
        <taxon>Chordata</taxon>
        <taxon>Cephalochordata</taxon>
        <taxon>Leptocardii</taxon>
        <taxon>Amphioxiformes</taxon>
        <taxon>Branchiostomatidae</taxon>
        <taxon>Branchiostoma</taxon>
    </lineage>
</organism>
<dbReference type="GO" id="GO:0005513">
    <property type="term" value="P:detection of calcium ion"/>
    <property type="evidence" value="ECO:0007669"/>
    <property type="project" value="TreeGrafter"/>
</dbReference>
<dbReference type="InterPro" id="IPR003930">
    <property type="entry name" value="K_chnl_Ca-activ_BK_bsu"/>
</dbReference>
<evidence type="ECO:0000256" key="2">
    <source>
        <dbReference type="ARBA" id="ARBA00022448"/>
    </source>
</evidence>
<sequence length="373" mass="40779">MDDRQSAIRRYCLCRCCIVVPVLLAVFCAVGIIFCGVFVVKPVVSTGSLDYKETVCTTTSATFLGPLQKCVSCVNCNNPNLLYPCLVIEARYNQGSSGILYETEARQIFGEVYAMDDRQSAIRRYCLCRCCIVVPVLLAVFCAVGIIFCGVFVVKPVVSTGSLDYKETVCTTTSATFLGPLQKCVSCVNCNNPNLLYPCLVIEARYNQGSSGILYETEARLDSSIDLGSACATSPTCKRDNAYTREIVLRFAREYGAGNTYKCLFRPGSNKLLLRRQFTQQSMIHSMLWTSVGLVLFVGVTVYMCCQCKKARDQVMTMAGPGASPESSAPPYVIGLYPMRPSMNNPYTHPLNQNPAALPGNYVLSAPPAYAAP</sequence>
<evidence type="ECO:0000256" key="3">
    <source>
        <dbReference type="ARBA" id="ARBA00022692"/>
    </source>
</evidence>
<feature type="transmembrane region" description="Helical" evidence="9">
    <location>
        <begin position="132"/>
        <end position="154"/>
    </location>
</feature>
<name>A0A8J9ZVW7_BRALA</name>
<dbReference type="GO" id="GO:0015459">
    <property type="term" value="F:potassium channel regulator activity"/>
    <property type="evidence" value="ECO:0007669"/>
    <property type="project" value="TreeGrafter"/>
</dbReference>
<dbReference type="Proteomes" id="UP000838412">
    <property type="component" value="Chromosome 4"/>
</dbReference>
<dbReference type="PANTHER" id="PTHR10258:SF8">
    <property type="entry name" value="CALCIUM-ACTIVATED POTASSIUM CHANNEL BK ALPHA SUBUNIT DOMAIN-CONTAINING PROTEIN"/>
    <property type="match status" value="1"/>
</dbReference>
<protein>
    <submittedName>
        <fullName evidence="10">Hypp2607 protein</fullName>
    </submittedName>
</protein>
<dbReference type="AlphaFoldDB" id="A0A8J9ZVW7"/>
<keyword evidence="4 9" id="KW-1133">Transmembrane helix</keyword>
<dbReference type="EMBL" id="OV696689">
    <property type="protein sequence ID" value="CAH1262981.1"/>
    <property type="molecule type" value="Genomic_DNA"/>
</dbReference>
<evidence type="ECO:0000256" key="6">
    <source>
        <dbReference type="ARBA" id="ARBA00023136"/>
    </source>
</evidence>
<evidence type="ECO:0000256" key="7">
    <source>
        <dbReference type="ARBA" id="ARBA00023180"/>
    </source>
</evidence>
<keyword evidence="7" id="KW-0325">Glycoprotein</keyword>
<feature type="transmembrane region" description="Helical" evidence="9">
    <location>
        <begin position="12"/>
        <end position="40"/>
    </location>
</feature>
<proteinExistence type="predicted"/>
<evidence type="ECO:0000256" key="9">
    <source>
        <dbReference type="SAM" id="Phobius"/>
    </source>
</evidence>
<keyword evidence="8" id="KW-0407">Ion channel</keyword>
<keyword evidence="2" id="KW-0813">Transport</keyword>
<evidence type="ECO:0000256" key="8">
    <source>
        <dbReference type="ARBA" id="ARBA00023303"/>
    </source>
</evidence>
<accession>A0A8J9ZVW7</accession>